<dbReference type="EMBL" id="JADFTS010000009">
    <property type="protein sequence ID" value="KAF9589344.1"/>
    <property type="molecule type" value="Genomic_DNA"/>
</dbReference>
<proteinExistence type="predicted"/>
<dbReference type="AlphaFoldDB" id="A0A835LEX8"/>
<protein>
    <recommendedName>
        <fullName evidence="4">Transposase</fullName>
    </recommendedName>
</protein>
<feature type="non-terminal residue" evidence="2">
    <location>
        <position position="1"/>
    </location>
</feature>
<dbReference type="Pfam" id="PF03004">
    <property type="entry name" value="Transposase_24"/>
    <property type="match status" value="1"/>
</dbReference>
<gene>
    <name evidence="2" type="ORF">IFM89_022824</name>
</gene>
<evidence type="ECO:0000256" key="1">
    <source>
        <dbReference type="SAM" id="Coils"/>
    </source>
</evidence>
<evidence type="ECO:0008006" key="4">
    <source>
        <dbReference type="Google" id="ProtNLM"/>
    </source>
</evidence>
<dbReference type="InterPro" id="IPR004252">
    <property type="entry name" value="Probable_transposase_24"/>
</dbReference>
<comment type="caution">
    <text evidence="2">The sequence shown here is derived from an EMBL/GenBank/DDBJ whole genome shotgun (WGS) entry which is preliminary data.</text>
</comment>
<sequence length="356" mass="41777">MGLCTPGKWVRGTFTLPKVFDQPNGSKLELVWKGRQLVGPRKHPSLFSESLGVLMATSRRFDWTKNWELQDVGDKKWLWDNIKNKWELDETRKESTLALISRDEFRNKKSKWKRNFYTRYATYEERISHRLEKLSQQEWVQLMEFWDTPEHQAISKRNRANRAKQIAKHAVGRISFPQFEEIMSQEAGALPSLGGIFVRTHTSSQTHDALDDQSREYIVNSFILHKMKDLAGIDEHGTQLPLSDEIYREVMPPERHGCVRLKGRGVTPTSYFGSRLSSDNRVNDLGSQLAEMKRVAQEKEEERRLEIEEIKRQAQEKDEQRRHEIDEMKRQLDARDADMETRLVQKVTNFAQMVSC</sequence>
<feature type="coiled-coil region" evidence="1">
    <location>
        <begin position="282"/>
        <end position="331"/>
    </location>
</feature>
<keyword evidence="1" id="KW-0175">Coiled coil</keyword>
<name>A0A835LEX8_9MAGN</name>
<dbReference type="PANTHER" id="PTHR33018:SF37">
    <property type="entry name" value="TRANSPOSASE TNP1_EN_SPM-LIKE DOMAIN-CONTAINING PROTEIN"/>
    <property type="match status" value="1"/>
</dbReference>
<evidence type="ECO:0000313" key="2">
    <source>
        <dbReference type="EMBL" id="KAF9589344.1"/>
    </source>
</evidence>
<reference evidence="2 3" key="1">
    <citation type="submission" date="2020-10" db="EMBL/GenBank/DDBJ databases">
        <title>The Coptis chinensis genome and diversification of protoberbering-type alkaloids.</title>
        <authorList>
            <person name="Wang B."/>
            <person name="Shu S."/>
            <person name="Song C."/>
            <person name="Liu Y."/>
        </authorList>
    </citation>
    <scope>NUCLEOTIDE SEQUENCE [LARGE SCALE GENOMIC DNA]</scope>
    <source>
        <strain evidence="2">HL-2020</strain>
        <tissue evidence="2">Leaf</tissue>
    </source>
</reference>
<evidence type="ECO:0000313" key="3">
    <source>
        <dbReference type="Proteomes" id="UP000631114"/>
    </source>
</evidence>
<dbReference type="OrthoDB" id="1913335at2759"/>
<keyword evidence="3" id="KW-1185">Reference proteome</keyword>
<accession>A0A835LEX8</accession>
<dbReference type="Proteomes" id="UP000631114">
    <property type="component" value="Unassembled WGS sequence"/>
</dbReference>
<organism evidence="2 3">
    <name type="scientific">Coptis chinensis</name>
    <dbReference type="NCBI Taxonomy" id="261450"/>
    <lineage>
        <taxon>Eukaryota</taxon>
        <taxon>Viridiplantae</taxon>
        <taxon>Streptophyta</taxon>
        <taxon>Embryophyta</taxon>
        <taxon>Tracheophyta</taxon>
        <taxon>Spermatophyta</taxon>
        <taxon>Magnoliopsida</taxon>
        <taxon>Ranunculales</taxon>
        <taxon>Ranunculaceae</taxon>
        <taxon>Coptidoideae</taxon>
        <taxon>Coptis</taxon>
    </lineage>
</organism>
<dbReference type="PANTHER" id="PTHR33018">
    <property type="entry name" value="OS10G0338966 PROTEIN-RELATED"/>
    <property type="match status" value="1"/>
</dbReference>